<evidence type="ECO:0000313" key="15">
    <source>
        <dbReference type="EMBL" id="KAI9638284.1"/>
    </source>
</evidence>
<dbReference type="GO" id="GO:0005524">
    <property type="term" value="F:ATP binding"/>
    <property type="evidence" value="ECO:0007669"/>
    <property type="project" value="UniProtKB-UniRule"/>
</dbReference>
<evidence type="ECO:0000256" key="13">
    <source>
        <dbReference type="SAM" id="MobiDB-lite"/>
    </source>
</evidence>
<dbReference type="PROSITE" id="PS00108">
    <property type="entry name" value="PROTEIN_KINASE_ST"/>
    <property type="match status" value="1"/>
</dbReference>
<dbReference type="FunFam" id="1.10.510.10:FF:000040">
    <property type="entry name" value="Mitogen-activated protein kinase"/>
    <property type="match status" value="1"/>
</dbReference>
<dbReference type="GO" id="GO:0004707">
    <property type="term" value="F:MAP kinase activity"/>
    <property type="evidence" value="ECO:0007669"/>
    <property type="project" value="UniProtKB-EC"/>
</dbReference>
<reference evidence="15" key="1">
    <citation type="journal article" date="2022" name="G3 (Bethesda)">
        <title>High quality genome of the basidiomycete yeast Dioszegia hungarica PDD-24b-2 isolated from cloud water.</title>
        <authorList>
            <person name="Jarrige D."/>
            <person name="Haridas S."/>
            <person name="Bleykasten-Grosshans C."/>
            <person name="Joly M."/>
            <person name="Nadalig T."/>
            <person name="Sancelme M."/>
            <person name="Vuilleumier S."/>
            <person name="Grigoriev I.V."/>
            <person name="Amato P."/>
            <person name="Bringel F."/>
        </authorList>
    </citation>
    <scope>NUCLEOTIDE SEQUENCE</scope>
    <source>
        <strain evidence="15">PDD-24b-2</strain>
    </source>
</reference>
<evidence type="ECO:0000256" key="1">
    <source>
        <dbReference type="ARBA" id="ARBA00001946"/>
    </source>
</evidence>
<evidence type="ECO:0000256" key="4">
    <source>
        <dbReference type="ARBA" id="ARBA00022679"/>
    </source>
</evidence>
<dbReference type="FunFam" id="3.30.200.20:FF:000073">
    <property type="entry name" value="Mitogen-activated protein kinase"/>
    <property type="match status" value="1"/>
</dbReference>
<dbReference type="Pfam" id="PF00069">
    <property type="entry name" value="Pkinase"/>
    <property type="match status" value="1"/>
</dbReference>
<organism evidence="15 16">
    <name type="scientific">Dioszegia hungarica</name>
    <dbReference type="NCBI Taxonomy" id="4972"/>
    <lineage>
        <taxon>Eukaryota</taxon>
        <taxon>Fungi</taxon>
        <taxon>Dikarya</taxon>
        <taxon>Basidiomycota</taxon>
        <taxon>Agaricomycotina</taxon>
        <taxon>Tremellomycetes</taxon>
        <taxon>Tremellales</taxon>
        <taxon>Bulleribasidiaceae</taxon>
        <taxon>Dioszegia</taxon>
    </lineage>
</organism>
<keyword evidence="4 12" id="KW-0808">Transferase</keyword>
<evidence type="ECO:0000256" key="5">
    <source>
        <dbReference type="ARBA" id="ARBA00022741"/>
    </source>
</evidence>
<feature type="binding site" evidence="10">
    <location>
        <position position="85"/>
    </location>
    <ligand>
        <name>ATP</name>
        <dbReference type="ChEBI" id="CHEBI:30616"/>
    </ligand>
</feature>
<dbReference type="PRINTS" id="PR01773">
    <property type="entry name" value="P38MAPKINASE"/>
</dbReference>
<evidence type="ECO:0000259" key="14">
    <source>
        <dbReference type="PROSITE" id="PS50011"/>
    </source>
</evidence>
<dbReference type="AlphaFoldDB" id="A0AA38HEW2"/>
<evidence type="ECO:0000256" key="10">
    <source>
        <dbReference type="PROSITE-ProRule" id="PRU10141"/>
    </source>
</evidence>
<dbReference type="RefSeq" id="XP_052948061.1">
    <property type="nucleotide sequence ID" value="XM_053089349.1"/>
</dbReference>
<dbReference type="InterPro" id="IPR003527">
    <property type="entry name" value="MAP_kinase_CS"/>
</dbReference>
<dbReference type="InterPro" id="IPR008352">
    <property type="entry name" value="MAPK_HOG-like"/>
</dbReference>
<name>A0AA38HEW2_9TREE</name>
<comment type="similarity">
    <text evidence="12">Belongs to the protein kinase superfamily. Ser/Thr protein kinase family. MAP kinase subfamily.</text>
</comment>
<keyword evidence="8" id="KW-0539">Nucleus</keyword>
<dbReference type="Gene3D" id="3.30.200.20">
    <property type="entry name" value="Phosphorylase Kinase, domain 1"/>
    <property type="match status" value="1"/>
</dbReference>
<dbReference type="InterPro" id="IPR011009">
    <property type="entry name" value="Kinase-like_dom_sf"/>
</dbReference>
<keyword evidence="5 10" id="KW-0547">Nucleotide-binding</keyword>
<dbReference type="CDD" id="cd07849">
    <property type="entry name" value="STKc_ERK1_2_like"/>
    <property type="match status" value="1"/>
</dbReference>
<dbReference type="PROSITE" id="PS00107">
    <property type="entry name" value="PROTEIN_KINASE_ATP"/>
    <property type="match status" value="1"/>
</dbReference>
<dbReference type="GeneID" id="77728554"/>
<comment type="activity regulation">
    <text evidence="12">Activated by threonine and tyrosine phosphorylation.</text>
</comment>
<dbReference type="EMBL" id="JAKWFO010000003">
    <property type="protein sequence ID" value="KAI9638284.1"/>
    <property type="molecule type" value="Genomic_DNA"/>
</dbReference>
<evidence type="ECO:0000256" key="6">
    <source>
        <dbReference type="ARBA" id="ARBA00022777"/>
    </source>
</evidence>
<dbReference type="EC" id="2.7.11.24" evidence="12"/>
<evidence type="ECO:0000256" key="3">
    <source>
        <dbReference type="ARBA" id="ARBA00022527"/>
    </source>
</evidence>
<dbReference type="Gene3D" id="1.10.510.10">
    <property type="entry name" value="Transferase(Phosphotransferase) domain 1"/>
    <property type="match status" value="1"/>
</dbReference>
<comment type="function">
    <text evidence="9">Responds to activation by environmental stress by phosphorylating downstream targets.</text>
</comment>
<evidence type="ECO:0000256" key="11">
    <source>
        <dbReference type="RuleBase" id="RU000304"/>
    </source>
</evidence>
<feature type="domain" description="Protein kinase" evidence="14">
    <location>
        <begin position="55"/>
        <end position="350"/>
    </location>
</feature>
<evidence type="ECO:0000256" key="9">
    <source>
        <dbReference type="ARBA" id="ARBA00055111"/>
    </source>
</evidence>
<dbReference type="SUPFAM" id="SSF56112">
    <property type="entry name" value="Protein kinase-like (PK-like)"/>
    <property type="match status" value="1"/>
</dbReference>
<keyword evidence="12" id="KW-0460">Magnesium</keyword>
<dbReference type="Proteomes" id="UP001164286">
    <property type="component" value="Unassembled WGS sequence"/>
</dbReference>
<protein>
    <recommendedName>
        <fullName evidence="12">Mitogen-activated protein kinase</fullName>
        <ecNumber evidence="12">2.7.11.24</ecNumber>
    </recommendedName>
</protein>
<gene>
    <name evidence="15" type="ORF">MKK02DRAFT_36103</name>
</gene>
<dbReference type="PROSITE" id="PS01351">
    <property type="entry name" value="MAPK"/>
    <property type="match status" value="1"/>
</dbReference>
<dbReference type="PROSITE" id="PS50011">
    <property type="entry name" value="PROTEIN_KINASE_DOM"/>
    <property type="match status" value="1"/>
</dbReference>
<dbReference type="GO" id="GO:0005634">
    <property type="term" value="C:nucleus"/>
    <property type="evidence" value="ECO:0007669"/>
    <property type="project" value="UniProtKB-SubCell"/>
</dbReference>
<comment type="catalytic activity">
    <reaction evidence="12">
        <text>L-threonyl-[protein] + ATP = O-phospho-L-threonyl-[protein] + ADP + H(+)</text>
        <dbReference type="Rhea" id="RHEA:46608"/>
        <dbReference type="Rhea" id="RHEA-COMP:11060"/>
        <dbReference type="Rhea" id="RHEA-COMP:11605"/>
        <dbReference type="ChEBI" id="CHEBI:15378"/>
        <dbReference type="ChEBI" id="CHEBI:30013"/>
        <dbReference type="ChEBI" id="CHEBI:30616"/>
        <dbReference type="ChEBI" id="CHEBI:61977"/>
        <dbReference type="ChEBI" id="CHEBI:456216"/>
        <dbReference type="EC" id="2.7.11.24"/>
    </reaction>
</comment>
<comment type="cofactor">
    <cofactor evidence="1 12">
        <name>Mg(2+)</name>
        <dbReference type="ChEBI" id="CHEBI:18420"/>
    </cofactor>
</comment>
<feature type="compositionally biased region" description="Low complexity" evidence="13">
    <location>
        <begin position="1"/>
        <end position="27"/>
    </location>
</feature>
<comment type="caution">
    <text evidence="15">The sequence shown here is derived from an EMBL/GenBank/DDBJ whole genome shotgun (WGS) entry which is preliminary data.</text>
</comment>
<dbReference type="PANTHER" id="PTHR24055">
    <property type="entry name" value="MITOGEN-ACTIVATED PROTEIN KINASE"/>
    <property type="match status" value="1"/>
</dbReference>
<proteinExistence type="inferred from homology"/>
<evidence type="ECO:0000256" key="12">
    <source>
        <dbReference type="RuleBase" id="RU361165"/>
    </source>
</evidence>
<keyword evidence="7 10" id="KW-0067">ATP-binding</keyword>
<evidence type="ECO:0000313" key="16">
    <source>
        <dbReference type="Proteomes" id="UP001164286"/>
    </source>
</evidence>
<comment type="subcellular location">
    <subcellularLocation>
        <location evidence="2">Nucleus</location>
    </subcellularLocation>
</comment>
<sequence length="398" mass="45218">MSLSQTQSQSSRRPSAPSKPSQASQAKEQVVQERTTKGSSASAPRVVHFSVGSTYQILDVIGEGAYGVVVSATHRPSGTKVAIKKIAPFDHAMFALRTLRELKLLKYFAAEGVSENIISVLDLVKPPSYAEFKEVYLVQELMETDLHRVIRTQDLSDDHCQYFLYQTCRALKALHSADIIHRDLKPSNLLLNANCDLKVCDFGLARSCQTLVPAEGGQGFMTEYVATRWYRAPEVMLSFRMYNKALDVWSVGCILAEMLSGRPLFPGKDYHDQLSRILDVLGTPTIEEFYAITSRRSKEYVRNMPFRKKKEFSAIYPNANPLAIDFLEKTLTFDPKKRYTVEQCLTHPYLDAYHDPEDEPVAKPLDPDFFDFDLQKNDIGREELKQLLYDEIHSFHGQ</sequence>
<dbReference type="InterPro" id="IPR050117">
    <property type="entry name" value="MAPK"/>
</dbReference>
<accession>A0AA38HEW2</accession>
<keyword evidence="6 12" id="KW-0418">Kinase</keyword>
<feature type="region of interest" description="Disordered" evidence="13">
    <location>
        <begin position="1"/>
        <end position="43"/>
    </location>
</feature>
<keyword evidence="16" id="KW-1185">Reference proteome</keyword>
<evidence type="ECO:0000256" key="7">
    <source>
        <dbReference type="ARBA" id="ARBA00022840"/>
    </source>
</evidence>
<evidence type="ECO:0000256" key="8">
    <source>
        <dbReference type="ARBA" id="ARBA00023242"/>
    </source>
</evidence>
<dbReference type="InterPro" id="IPR017441">
    <property type="entry name" value="Protein_kinase_ATP_BS"/>
</dbReference>
<dbReference type="SMART" id="SM00220">
    <property type="entry name" value="S_TKc"/>
    <property type="match status" value="1"/>
</dbReference>
<dbReference type="InterPro" id="IPR000719">
    <property type="entry name" value="Prot_kinase_dom"/>
</dbReference>
<keyword evidence="3 11" id="KW-0723">Serine/threonine-protein kinase</keyword>
<evidence type="ECO:0000256" key="2">
    <source>
        <dbReference type="ARBA" id="ARBA00004123"/>
    </source>
</evidence>
<dbReference type="InterPro" id="IPR008271">
    <property type="entry name" value="Ser/Thr_kinase_AS"/>
</dbReference>